<reference evidence="7 8" key="1">
    <citation type="submission" date="2020-01" db="EMBL/GenBank/DDBJ databases">
        <title>Complete genome sequence of a human oral phylogroup 1 Treponema sp. strain ATCC 700766, originally isolated from periodontitis dental plaque.</title>
        <authorList>
            <person name="Chan Y."/>
            <person name="Huo Y.-B."/>
            <person name="Yu X.-L."/>
            <person name="Zeng H."/>
            <person name="Leung W.-K."/>
            <person name="Watt R.M."/>
        </authorList>
    </citation>
    <scope>NUCLEOTIDE SEQUENCE [LARGE SCALE GENOMIC DNA]</scope>
    <source>
        <strain evidence="7 8">OMZ 804</strain>
    </source>
</reference>
<name>A0A6P1Y352_9SPIR</name>
<evidence type="ECO:0000256" key="3">
    <source>
        <dbReference type="ARBA" id="ARBA00022989"/>
    </source>
</evidence>
<feature type="transmembrane region" description="Helical" evidence="5">
    <location>
        <begin position="353"/>
        <end position="374"/>
    </location>
</feature>
<dbReference type="EMBL" id="CP048020">
    <property type="protein sequence ID" value="QHX43809.1"/>
    <property type="molecule type" value="Genomic_DNA"/>
</dbReference>
<dbReference type="InterPro" id="IPR000515">
    <property type="entry name" value="MetI-like"/>
</dbReference>
<dbReference type="AlphaFoldDB" id="A0A6P1Y352"/>
<keyword evidence="5" id="KW-0813">Transport</keyword>
<feature type="transmembrane region" description="Helical" evidence="5">
    <location>
        <begin position="191"/>
        <end position="213"/>
    </location>
</feature>
<evidence type="ECO:0000259" key="6">
    <source>
        <dbReference type="PROSITE" id="PS50928"/>
    </source>
</evidence>
<gene>
    <name evidence="7" type="ORF">GWP43_10520</name>
</gene>
<evidence type="ECO:0000256" key="5">
    <source>
        <dbReference type="RuleBase" id="RU363032"/>
    </source>
</evidence>
<dbReference type="SUPFAM" id="SSF161098">
    <property type="entry name" value="MetI-like"/>
    <property type="match status" value="2"/>
</dbReference>
<organism evidence="7 8">
    <name type="scientific">Treponema vincentii</name>
    <dbReference type="NCBI Taxonomy" id="69710"/>
    <lineage>
        <taxon>Bacteria</taxon>
        <taxon>Pseudomonadati</taxon>
        <taxon>Spirochaetota</taxon>
        <taxon>Spirochaetia</taxon>
        <taxon>Spirochaetales</taxon>
        <taxon>Treponemataceae</taxon>
        <taxon>Treponema</taxon>
    </lineage>
</organism>
<dbReference type="GO" id="GO:0055085">
    <property type="term" value="P:transmembrane transport"/>
    <property type="evidence" value="ECO:0007669"/>
    <property type="project" value="InterPro"/>
</dbReference>
<dbReference type="CDD" id="cd06261">
    <property type="entry name" value="TM_PBP2"/>
    <property type="match status" value="2"/>
</dbReference>
<dbReference type="PROSITE" id="PS50928">
    <property type="entry name" value="ABC_TM1"/>
    <property type="match status" value="2"/>
</dbReference>
<feature type="transmembrane region" description="Helical" evidence="5">
    <location>
        <begin position="517"/>
        <end position="542"/>
    </location>
</feature>
<sequence length="555" mass="60309">MLKMPASNKPVDPLLVFTIIFTMVSLIVFAVIPLVKVLIQSFISYEGVVSFDAYLRAFTSEENFKALSHSLTLGAASGILSTAIGFLFAYSAAYVHMRWKRLFNLIAMLPIVSPPFAIALSIILLFGSRGLISYTLLGLQDVNIYGFRGLLFAQTLSYFPIAYLLLNGVLGSIDPSIEEAARNMGASRGKTFLHVTLPLCLPGIANAFLLVFIKSVADFGNPITIGGNYQTLATQIYYQAIGNYDMQGGAAVAILLLLISIGLFALSKLWVEKKTFVTITGKAARGRVLIDEKHIAAPINAGCYFISFIVIGLYILIPLVSFVKLWGINYTFTLEHYRYAFGIGMKSLRDSTLMAALATPVTGILAMVIAFLTVRKRFVGRKAMELISMLGMTVPGTVMGIGYVLSFNTPPLVLTGTMLIIVLSYVFRYLPVGVQSGVTSLKQIDPSIEEAAADLGANSFTTFTTVTLPLIKTAFFGGLVYTFVKSMTSISAVIFLVSARYKLLTVSILDQVDSGKFGVASALSTMLIVVVYIAIAILYRLIRLLGVNKKDIKLT</sequence>
<dbReference type="Proteomes" id="UP000464374">
    <property type="component" value="Chromosome"/>
</dbReference>
<feature type="domain" description="ABC transmembrane type-1" evidence="6">
    <location>
        <begin position="348"/>
        <end position="538"/>
    </location>
</feature>
<dbReference type="PANTHER" id="PTHR43496">
    <property type="entry name" value="PROTEIN LPLB"/>
    <property type="match status" value="1"/>
</dbReference>
<keyword evidence="4 5" id="KW-0472">Membrane</keyword>
<feature type="domain" description="ABC transmembrane type-1" evidence="6">
    <location>
        <begin position="67"/>
        <end position="267"/>
    </location>
</feature>
<comment type="similarity">
    <text evidence="5">Belongs to the binding-protein-dependent transport system permease family.</text>
</comment>
<proteinExistence type="inferred from homology"/>
<keyword evidence="3 5" id="KW-1133">Transmembrane helix</keyword>
<feature type="transmembrane region" description="Helical" evidence="5">
    <location>
        <begin position="102"/>
        <end position="127"/>
    </location>
</feature>
<dbReference type="KEGG" id="trz:GWP43_10520"/>
<evidence type="ECO:0000256" key="2">
    <source>
        <dbReference type="ARBA" id="ARBA00022692"/>
    </source>
</evidence>
<keyword evidence="2 5" id="KW-0812">Transmembrane</keyword>
<evidence type="ECO:0000313" key="8">
    <source>
        <dbReference type="Proteomes" id="UP000464374"/>
    </source>
</evidence>
<dbReference type="RefSeq" id="WP_162664116.1">
    <property type="nucleotide sequence ID" value="NZ_CP048020.1"/>
</dbReference>
<feature type="transmembrane region" description="Helical" evidence="5">
    <location>
        <begin position="474"/>
        <end position="497"/>
    </location>
</feature>
<feature type="transmembrane region" description="Helical" evidence="5">
    <location>
        <begin position="386"/>
        <end position="406"/>
    </location>
</feature>
<feature type="transmembrane region" description="Helical" evidence="5">
    <location>
        <begin position="248"/>
        <end position="266"/>
    </location>
</feature>
<feature type="transmembrane region" description="Helical" evidence="5">
    <location>
        <begin position="412"/>
        <end position="430"/>
    </location>
</feature>
<feature type="transmembrane region" description="Helical" evidence="5">
    <location>
        <begin position="12"/>
        <end position="35"/>
    </location>
</feature>
<feature type="transmembrane region" description="Helical" evidence="5">
    <location>
        <begin position="295"/>
        <end position="317"/>
    </location>
</feature>
<evidence type="ECO:0000313" key="7">
    <source>
        <dbReference type="EMBL" id="QHX43809.1"/>
    </source>
</evidence>
<dbReference type="Pfam" id="PF00528">
    <property type="entry name" value="BPD_transp_1"/>
    <property type="match status" value="2"/>
</dbReference>
<evidence type="ECO:0000256" key="1">
    <source>
        <dbReference type="ARBA" id="ARBA00004651"/>
    </source>
</evidence>
<dbReference type="InterPro" id="IPR035906">
    <property type="entry name" value="MetI-like_sf"/>
</dbReference>
<dbReference type="PANTHER" id="PTHR43496:SF1">
    <property type="entry name" value="POLYGALACTURONAN_RHAMNOGALACTURONAN TRANSPORT SYSTEM PERMEASE PROTEIN YTEP"/>
    <property type="match status" value="1"/>
</dbReference>
<evidence type="ECO:0000256" key="4">
    <source>
        <dbReference type="ARBA" id="ARBA00023136"/>
    </source>
</evidence>
<accession>A0A6P1Y352</accession>
<feature type="transmembrane region" description="Helical" evidence="5">
    <location>
        <begin position="71"/>
        <end position="90"/>
    </location>
</feature>
<dbReference type="Gene3D" id="1.10.3720.10">
    <property type="entry name" value="MetI-like"/>
    <property type="match status" value="2"/>
</dbReference>
<comment type="subcellular location">
    <subcellularLocation>
        <location evidence="1 5">Cell membrane</location>
        <topology evidence="1 5">Multi-pass membrane protein</topology>
    </subcellularLocation>
</comment>
<protein>
    <submittedName>
        <fullName evidence="7">Iron ABC transporter permease</fullName>
    </submittedName>
</protein>
<feature type="transmembrane region" description="Helical" evidence="5">
    <location>
        <begin position="147"/>
        <end position="170"/>
    </location>
</feature>
<dbReference type="GO" id="GO:0005886">
    <property type="term" value="C:plasma membrane"/>
    <property type="evidence" value="ECO:0007669"/>
    <property type="project" value="UniProtKB-SubCell"/>
</dbReference>